<dbReference type="SUPFAM" id="SSF53756">
    <property type="entry name" value="UDP-Glycosyltransferase/glycogen phosphorylase"/>
    <property type="match status" value="1"/>
</dbReference>
<protein>
    <submittedName>
        <fullName evidence="2">Glucosyltransferase I RfaG</fullName>
    </submittedName>
</protein>
<dbReference type="PANTHER" id="PTHR12526">
    <property type="entry name" value="GLYCOSYLTRANSFERASE"/>
    <property type="match status" value="1"/>
</dbReference>
<dbReference type="OrthoDB" id="433681at2"/>
<keyword evidence="3" id="KW-1185">Reference proteome</keyword>
<dbReference type="EMBL" id="MTHD01000003">
    <property type="protein sequence ID" value="OMG53589.1"/>
    <property type="molecule type" value="Genomic_DNA"/>
</dbReference>
<proteinExistence type="predicted"/>
<dbReference type="Gene3D" id="3.40.50.2000">
    <property type="entry name" value="Glycogen Phosphorylase B"/>
    <property type="match status" value="2"/>
</dbReference>
<dbReference type="RefSeq" id="WP_076094419.1">
    <property type="nucleotide sequence ID" value="NZ_MTHD01000003.1"/>
</dbReference>
<evidence type="ECO:0000259" key="1">
    <source>
        <dbReference type="Pfam" id="PF00534"/>
    </source>
</evidence>
<dbReference type="Proteomes" id="UP000187526">
    <property type="component" value="Unassembled WGS sequence"/>
</dbReference>
<dbReference type="AlphaFoldDB" id="A0A1R1I4M8"/>
<dbReference type="CDD" id="cd03801">
    <property type="entry name" value="GT4_PimA-like"/>
    <property type="match status" value="1"/>
</dbReference>
<dbReference type="STRING" id="418702.BJN45_09090"/>
<dbReference type="Pfam" id="PF00534">
    <property type="entry name" value="Glycos_transf_1"/>
    <property type="match status" value="1"/>
</dbReference>
<organism evidence="2 3">
    <name type="scientific">Azonexus hydrophilus</name>
    <dbReference type="NCBI Taxonomy" id="418702"/>
    <lineage>
        <taxon>Bacteria</taxon>
        <taxon>Pseudomonadati</taxon>
        <taxon>Pseudomonadota</taxon>
        <taxon>Betaproteobacteria</taxon>
        <taxon>Rhodocyclales</taxon>
        <taxon>Azonexaceae</taxon>
        <taxon>Azonexus</taxon>
    </lineage>
</organism>
<sequence>MQLAFCLYKYFPFGGLQRDFMRIALACQSRGHAVRVYVLSWQGEIPAGFDVVIVPVKALTNARRYEKFTAWVTRDLVQRPAQRVVGFNKMPGLDVYFAADPCYEEKAQTLRNPFYRLSGRYRHFAAYERAVFAPDSRTEILMISQVQQPFFEKHYATPKSRFHLLPPGIALDRRAPPEAPAIRAAFRAEFGLGDDDLLLLQVGSGFKTKGLDRSLQALAHLPEEVRARTRLIAIGQDEPSQFKRMAAGLGLAGQVDILAGRDDIPRFLLGADLLVHPAYNENTGTVLLEALVAGLPVLCSAVCGYAHYIDEAAGGRVIPEPFAQATMDGFLQEMLVDREQRATWQQNALAWAETADIYSNAERAAEIILKDGPCATN</sequence>
<reference evidence="2 3" key="1">
    <citation type="submission" date="2016-10" db="EMBL/GenBank/DDBJ databases">
        <title>Alkaliphiles isolated from bioreactors.</title>
        <authorList>
            <person name="Salah Z."/>
            <person name="Rout S.P."/>
            <person name="Humphreys P.N."/>
        </authorList>
    </citation>
    <scope>NUCLEOTIDE SEQUENCE [LARGE SCALE GENOMIC DNA]</scope>
    <source>
        <strain evidence="2 3">ZS02</strain>
    </source>
</reference>
<dbReference type="GO" id="GO:0016757">
    <property type="term" value="F:glycosyltransferase activity"/>
    <property type="evidence" value="ECO:0007669"/>
    <property type="project" value="InterPro"/>
</dbReference>
<comment type="caution">
    <text evidence="2">The sequence shown here is derived from an EMBL/GenBank/DDBJ whole genome shotgun (WGS) entry which is preliminary data.</text>
</comment>
<gene>
    <name evidence="2" type="ORF">BJN45_09090</name>
</gene>
<feature type="domain" description="Glycosyl transferase family 1" evidence="1">
    <location>
        <begin position="185"/>
        <end position="348"/>
    </location>
</feature>
<name>A0A1R1I4M8_9RHOO</name>
<evidence type="ECO:0000313" key="3">
    <source>
        <dbReference type="Proteomes" id="UP000187526"/>
    </source>
</evidence>
<dbReference type="PANTHER" id="PTHR12526:SF641">
    <property type="entry name" value="LIPOPOLYSACCHARIDE CORE BIOSYNTHESIS PROTEIN RFAG"/>
    <property type="match status" value="1"/>
</dbReference>
<dbReference type="InterPro" id="IPR001296">
    <property type="entry name" value="Glyco_trans_1"/>
</dbReference>
<keyword evidence="2" id="KW-0808">Transferase</keyword>
<evidence type="ECO:0000313" key="2">
    <source>
        <dbReference type="EMBL" id="OMG53589.1"/>
    </source>
</evidence>
<accession>A0A1R1I4M8</accession>